<dbReference type="SUPFAM" id="SSF53335">
    <property type="entry name" value="S-adenosyl-L-methionine-dependent methyltransferases"/>
    <property type="match status" value="1"/>
</dbReference>
<dbReference type="AlphaFoldDB" id="A0A2X2JEG5"/>
<dbReference type="EC" id="2.1.1.44" evidence="2"/>
<organism evidence="2 3">
    <name type="scientific">Sphingobacterium multivorum</name>
    <dbReference type="NCBI Taxonomy" id="28454"/>
    <lineage>
        <taxon>Bacteria</taxon>
        <taxon>Pseudomonadati</taxon>
        <taxon>Bacteroidota</taxon>
        <taxon>Sphingobacteriia</taxon>
        <taxon>Sphingobacteriales</taxon>
        <taxon>Sphingobacteriaceae</taxon>
        <taxon>Sphingobacterium</taxon>
    </lineage>
</organism>
<evidence type="ECO:0000313" key="3">
    <source>
        <dbReference type="Proteomes" id="UP000251241"/>
    </source>
</evidence>
<dbReference type="PIRSF" id="PIRSF018005">
    <property type="entry name" value="UCP018005"/>
    <property type="match status" value="1"/>
</dbReference>
<dbReference type="InterPro" id="IPR019257">
    <property type="entry name" value="MeTrfase_dom"/>
</dbReference>
<evidence type="ECO:0000313" key="2">
    <source>
        <dbReference type="EMBL" id="SPZ85595.1"/>
    </source>
</evidence>
<dbReference type="PANTHER" id="PTHR43397:SF1">
    <property type="entry name" value="ERGOTHIONEINE BIOSYNTHESIS PROTEIN 1"/>
    <property type="match status" value="1"/>
</dbReference>
<dbReference type="GeneID" id="97181084"/>
<dbReference type="InterPro" id="IPR029063">
    <property type="entry name" value="SAM-dependent_MTases_sf"/>
</dbReference>
<reference evidence="2 3" key="1">
    <citation type="submission" date="2018-06" db="EMBL/GenBank/DDBJ databases">
        <authorList>
            <consortium name="Pathogen Informatics"/>
            <person name="Doyle S."/>
        </authorList>
    </citation>
    <scope>NUCLEOTIDE SEQUENCE [LARGE SCALE GENOMIC DNA]</scope>
    <source>
        <strain evidence="2 3">NCTC11343</strain>
    </source>
</reference>
<accession>A0A2X2JEG5</accession>
<feature type="domain" description="Histidine-specific methyltransferase SAM-dependent" evidence="1">
    <location>
        <begin position="25"/>
        <end position="331"/>
    </location>
</feature>
<dbReference type="InterPro" id="IPR051128">
    <property type="entry name" value="EgtD_Methyltrsf_superfamily"/>
</dbReference>
<dbReference type="GO" id="GO:0032259">
    <property type="term" value="P:methylation"/>
    <property type="evidence" value="ECO:0007669"/>
    <property type="project" value="UniProtKB-KW"/>
</dbReference>
<dbReference type="EMBL" id="UAUU01000008">
    <property type="protein sequence ID" value="SPZ85595.1"/>
    <property type="molecule type" value="Genomic_DNA"/>
</dbReference>
<proteinExistence type="predicted"/>
<dbReference type="Pfam" id="PF10017">
    <property type="entry name" value="Methyltransf_33"/>
    <property type="match status" value="1"/>
</dbReference>
<dbReference type="Gene3D" id="3.40.50.150">
    <property type="entry name" value="Vaccinia Virus protein VP39"/>
    <property type="match status" value="1"/>
</dbReference>
<protein>
    <submittedName>
        <fullName evidence="2">Histidine-specific methyltransferase EgtD</fullName>
        <ecNumber evidence="2">2.1.1.44</ecNumber>
    </submittedName>
</protein>
<keyword evidence="2" id="KW-0489">Methyltransferase</keyword>
<dbReference type="PANTHER" id="PTHR43397">
    <property type="entry name" value="ERGOTHIONEINE BIOSYNTHESIS PROTEIN 1"/>
    <property type="match status" value="1"/>
</dbReference>
<keyword evidence="2" id="KW-0808">Transferase</keyword>
<evidence type="ECO:0000259" key="1">
    <source>
        <dbReference type="Pfam" id="PF10017"/>
    </source>
</evidence>
<dbReference type="Proteomes" id="UP000251241">
    <property type="component" value="Unassembled WGS sequence"/>
</dbReference>
<name>A0A2X2JEG5_SPHMU</name>
<dbReference type="GO" id="GO:0052706">
    <property type="term" value="F:L-histidine N(alpha)-methyltransferase activity"/>
    <property type="evidence" value="ECO:0007669"/>
    <property type="project" value="UniProtKB-EC"/>
</dbReference>
<dbReference type="RefSeq" id="WP_112374592.1">
    <property type="nucleotide sequence ID" value="NZ_CP069793.1"/>
</dbReference>
<sequence>MSLQLNNVLPVISASPEIEKYEGVFHKEVVEGLNTYPKKLSSKYFYDPIGDRLFQDIMHMPEYYLTNCELEIFRTKTAELADFITTDESDFDLIELGAGDALKSSHLLTHLSAHHNTYSYMPIDISGNILAVLGEKLHRDIPTLDIVPLEGEYFEMLDQAMKISERRKVVLFLGGNIGNMDMDEAHFFCAEIRRKLSPGDIIIIGFDLKKNPHTVLSAYNDKTGITSAFNINLLNRINRELEADFDTQYFQHYQSYDPISGACRSFLVSLTNQHVHIKGESIFFKENELIDMEISQKYAPEEIQRMASIAGFQLIANIEDSKGWFVDSVWRVS</sequence>
<gene>
    <name evidence="2" type="primary">egtD</name>
    <name evidence="2" type="ORF">NCTC11343_02157</name>
</gene>
<dbReference type="InterPro" id="IPR017804">
    <property type="entry name" value="MeTrfase_EgtD-like"/>
</dbReference>